<dbReference type="Gene3D" id="1.10.8.430">
    <property type="entry name" value="Helical domain of apoptotic protease-activating factors"/>
    <property type="match status" value="1"/>
</dbReference>
<feature type="domain" description="R13L1/DRL21-like LRR repeat region" evidence="10">
    <location>
        <begin position="703"/>
        <end position="847"/>
    </location>
</feature>
<evidence type="ECO:0000259" key="6">
    <source>
        <dbReference type="Pfam" id="PF00931"/>
    </source>
</evidence>
<dbReference type="Gene3D" id="1.10.10.10">
    <property type="entry name" value="Winged helix-like DNA-binding domain superfamily/Winged helix DNA-binding domain"/>
    <property type="match status" value="1"/>
</dbReference>
<dbReference type="SUPFAM" id="SSF52058">
    <property type="entry name" value="L domain-like"/>
    <property type="match status" value="2"/>
</dbReference>
<dbReference type="InterPro" id="IPR001611">
    <property type="entry name" value="Leu-rich_rpt"/>
</dbReference>
<name>A0ABM3ZZZ3_ZIZJJ</name>
<dbReference type="InterPro" id="IPR058922">
    <property type="entry name" value="WHD_DRP"/>
</dbReference>
<evidence type="ECO:0000256" key="1">
    <source>
        <dbReference type="ARBA" id="ARBA00022614"/>
    </source>
</evidence>
<dbReference type="RefSeq" id="XP_060670040.1">
    <property type="nucleotide sequence ID" value="XM_060814057.1"/>
</dbReference>
<dbReference type="PANTHER" id="PTHR36766:SF38">
    <property type="entry name" value="DISEASE RESISTANCE PROTEIN RGA3"/>
    <property type="match status" value="1"/>
</dbReference>
<dbReference type="RefSeq" id="XP_060670043.1">
    <property type="nucleotide sequence ID" value="XM_060814060.1"/>
</dbReference>
<dbReference type="RefSeq" id="XP_060670045.1">
    <property type="nucleotide sequence ID" value="XM_060814062.1"/>
</dbReference>
<evidence type="ECO:0000313" key="16">
    <source>
        <dbReference type="RefSeq" id="XP_060670044.1"/>
    </source>
</evidence>
<evidence type="ECO:0000256" key="5">
    <source>
        <dbReference type="ARBA" id="ARBA00022840"/>
    </source>
</evidence>
<dbReference type="Proteomes" id="UP001652623">
    <property type="component" value="Chromosome 2"/>
</dbReference>
<evidence type="ECO:0000313" key="12">
    <source>
        <dbReference type="RefSeq" id="XP_060670040.1"/>
    </source>
</evidence>
<dbReference type="InterPro" id="IPR002182">
    <property type="entry name" value="NB-ARC"/>
</dbReference>
<dbReference type="Pfam" id="PF25019">
    <property type="entry name" value="LRR_R13L1-DRL21"/>
    <property type="match status" value="1"/>
</dbReference>
<dbReference type="PRINTS" id="PR00364">
    <property type="entry name" value="DISEASERSIST"/>
</dbReference>
<organism evidence="11 16">
    <name type="scientific">Ziziphus jujuba</name>
    <name type="common">Chinese jujube</name>
    <name type="synonym">Ziziphus sativa</name>
    <dbReference type="NCBI Taxonomy" id="326968"/>
    <lineage>
        <taxon>Eukaryota</taxon>
        <taxon>Viridiplantae</taxon>
        <taxon>Streptophyta</taxon>
        <taxon>Embryophyta</taxon>
        <taxon>Tracheophyta</taxon>
        <taxon>Spermatophyta</taxon>
        <taxon>Magnoliopsida</taxon>
        <taxon>eudicotyledons</taxon>
        <taxon>Gunneridae</taxon>
        <taxon>Pentapetalae</taxon>
        <taxon>rosids</taxon>
        <taxon>fabids</taxon>
        <taxon>Rosales</taxon>
        <taxon>Rhamnaceae</taxon>
        <taxon>Paliureae</taxon>
        <taxon>Ziziphus</taxon>
    </lineage>
</organism>
<keyword evidence="5" id="KW-0067">ATP-binding</keyword>
<keyword evidence="2" id="KW-0677">Repeat</keyword>
<dbReference type="Pfam" id="PF23247">
    <property type="entry name" value="LRR_RPS2"/>
    <property type="match status" value="1"/>
</dbReference>
<dbReference type="InterPro" id="IPR032675">
    <property type="entry name" value="LRR_dom_sf"/>
</dbReference>
<evidence type="ECO:0000313" key="15">
    <source>
        <dbReference type="RefSeq" id="XP_060670043.1"/>
    </source>
</evidence>
<keyword evidence="3" id="KW-0547">Nucleotide-binding</keyword>
<keyword evidence="4" id="KW-0611">Plant defense</keyword>
<dbReference type="RefSeq" id="XP_060670046.1">
    <property type="nucleotide sequence ID" value="XM_060814063.1"/>
</dbReference>
<dbReference type="RefSeq" id="XP_060670042.1">
    <property type="nucleotide sequence ID" value="XM_060814059.1"/>
</dbReference>
<gene>
    <name evidence="12 13 14 15 16 17 18" type="primary">LOC112491638</name>
</gene>
<evidence type="ECO:0000313" key="11">
    <source>
        <dbReference type="Proteomes" id="UP001652623"/>
    </source>
</evidence>
<dbReference type="InterPro" id="IPR036388">
    <property type="entry name" value="WH-like_DNA-bd_sf"/>
</dbReference>
<proteinExistence type="predicted"/>
<dbReference type="CDD" id="cd14798">
    <property type="entry name" value="RX-CC_like"/>
    <property type="match status" value="1"/>
</dbReference>
<dbReference type="Pfam" id="PF23559">
    <property type="entry name" value="WHD_DRP"/>
    <property type="match status" value="1"/>
</dbReference>
<protein>
    <submittedName>
        <fullName evidence="12 13">Disease resistance protein RGA2-like</fullName>
    </submittedName>
</protein>
<keyword evidence="11" id="KW-1185">Reference proteome</keyword>
<feature type="domain" description="Disease resistance N-terminal" evidence="7">
    <location>
        <begin position="12"/>
        <end position="98"/>
    </location>
</feature>
<dbReference type="Gene3D" id="1.20.5.4130">
    <property type="match status" value="1"/>
</dbReference>
<dbReference type="SUPFAM" id="SSF52540">
    <property type="entry name" value="P-loop containing nucleoside triphosphate hydrolases"/>
    <property type="match status" value="1"/>
</dbReference>
<evidence type="ECO:0000259" key="8">
    <source>
        <dbReference type="Pfam" id="PF23247"/>
    </source>
</evidence>
<sequence length="1181" mass="134199">MADIVLSGIAEEIIGRLASAAVQEIGLLWSVKDELSELEETMSTTKAVLLDAEEMQTHNHQVRTWLKRLEDAVCEADDLMDEFNTEAALQQQGMLGNEMTKQVCTFFSASNQVAFRHKLGHKIIAIKEKLTAIRDDRNFHLEERHEETRVVTRGTGPTHSYVPEEEVIGRYRDRMAIMEYLMDAEIEENVGVIPIVGTGGLGKTTLAQVVFNDEKVEKHFDLRMWVYVCKSFNIKLLVEKIIKSATNKGLENLEMDQLQKVLQKEISGKRYLLILDDVWNENREIWLSLKILLSNCGKGSRIIITTRSLVVGEITSSMKPYILGRLNQDESWALFKKVAFNYGEEPKNYNISVIGKEIIEKCGGFPLAIRTIGRMLYFKNPEAEWSSFLKMEFSKIPQEGNYILPTLKLSYDNLPADLKRCFAFCKLFPKGHQIDIKLLINLWMALGFIKISDSTKSLVEVGNEYFMDLLWRSFFQELEEDDEGNKTCKMHALMHDLATQVGGARYAVLETNKKSNFNQATHHVSFDFHLDSSEKVPTTLLEANKIRTILLLRQSSRKIRGRRGQSVCDVIVSSFKSVRLLDLHNLGIKIVPTCIGKLKHLRYLDLSENEDIKMLPDSITLLYNLQTLKLSYCTKLQELPRDLNKLVNLVNLEIDMCYSLTHMPGGLGQLTNLQTLSRFVLKEGTSRTTIKSKRSCNHEVGELSDLMGLNNIRGKLSIINLGNGDQDSKTANLKDKQHLCSLSLCWHVDYDYGKLYWDLVDGHVNVNDDLLLPSYLKDVEYEATLEGLEPHPNLKGLCLEYYEGVEFPSWLPSHANLECLFLKNSLKCQYLPPLNGLVSLKVLNLEGVLGLEYISDASPASSTTSVLLPALEILEFIRLPNLKGWWRRTDINDCKDGISMNDHVSLSFPRLHRFIIIGCPKLSFLPMSPNIKNLLVQNNIWKPFQLAVLTASTFSNLSLLALFKIEDLQSLPEWLKYLTCLRNLGIISCNNLMSLSPGIQQLASLLEGLRIDDCQQLDMFNDVGDLNFWKALTNLCSLELRWSPQLKTHLPQGIQYLTSLQELKIEYCSNLISIDSEWITNLKSLNALTIRACPNLTSLPQGIRHLTSLHTLEIVDCPILFKACQTDVGEHWPKVAQVPNFILKSTATSDDDDSQTTSTFLGCNWNVFNKIRIPQFSNKRT</sequence>
<evidence type="ECO:0000256" key="4">
    <source>
        <dbReference type="ARBA" id="ARBA00022821"/>
    </source>
</evidence>
<keyword evidence="1" id="KW-0433">Leucine-rich repeat</keyword>
<dbReference type="InterPro" id="IPR027417">
    <property type="entry name" value="P-loop_NTPase"/>
</dbReference>
<dbReference type="PANTHER" id="PTHR36766">
    <property type="entry name" value="PLANT BROAD-SPECTRUM MILDEW RESISTANCE PROTEIN RPW8"/>
    <property type="match status" value="1"/>
</dbReference>
<evidence type="ECO:0000313" key="14">
    <source>
        <dbReference type="RefSeq" id="XP_060670042.1"/>
    </source>
</evidence>
<dbReference type="InterPro" id="IPR057135">
    <property type="entry name" value="At4g27190-like_LRR"/>
</dbReference>
<feature type="domain" description="Disease resistance protein winged helix" evidence="9">
    <location>
        <begin position="427"/>
        <end position="498"/>
    </location>
</feature>
<dbReference type="Pfam" id="PF00931">
    <property type="entry name" value="NB-ARC"/>
    <property type="match status" value="1"/>
</dbReference>
<dbReference type="InterPro" id="IPR038005">
    <property type="entry name" value="RX-like_CC"/>
</dbReference>
<feature type="domain" description="Disease resistance protein At4g27190-like leucine-rich repeats" evidence="8">
    <location>
        <begin position="976"/>
        <end position="1093"/>
    </location>
</feature>
<feature type="domain" description="NB-ARC" evidence="6">
    <location>
        <begin position="177"/>
        <end position="341"/>
    </location>
</feature>
<dbReference type="Gene3D" id="3.40.50.300">
    <property type="entry name" value="P-loop containing nucleotide triphosphate hydrolases"/>
    <property type="match status" value="1"/>
</dbReference>
<dbReference type="RefSeq" id="XP_060670044.1">
    <property type="nucleotide sequence ID" value="XM_060814061.1"/>
</dbReference>
<dbReference type="RefSeq" id="XP_060670041.1">
    <property type="nucleotide sequence ID" value="XM_060814058.1"/>
</dbReference>
<evidence type="ECO:0000259" key="7">
    <source>
        <dbReference type="Pfam" id="PF18052"/>
    </source>
</evidence>
<evidence type="ECO:0000313" key="18">
    <source>
        <dbReference type="RefSeq" id="XP_060670046.1"/>
    </source>
</evidence>
<dbReference type="PROSITE" id="PS51450">
    <property type="entry name" value="LRR"/>
    <property type="match status" value="1"/>
</dbReference>
<evidence type="ECO:0000259" key="9">
    <source>
        <dbReference type="Pfam" id="PF23559"/>
    </source>
</evidence>
<dbReference type="InterPro" id="IPR056789">
    <property type="entry name" value="LRR_R13L1-DRL21"/>
</dbReference>
<dbReference type="InterPro" id="IPR041118">
    <property type="entry name" value="Rx_N"/>
</dbReference>
<dbReference type="Pfam" id="PF18052">
    <property type="entry name" value="Rx_N"/>
    <property type="match status" value="1"/>
</dbReference>
<accession>A0ABM3ZZZ3</accession>
<reference evidence="11 12" key="1">
    <citation type="submission" date="2025-05" db="UniProtKB">
        <authorList>
            <consortium name="RefSeq"/>
        </authorList>
    </citation>
    <scope>IDENTIFICATION</scope>
    <source>
        <tissue evidence="12 13">Seedling</tissue>
    </source>
</reference>
<dbReference type="Gene3D" id="3.80.10.10">
    <property type="entry name" value="Ribonuclease Inhibitor"/>
    <property type="match status" value="3"/>
</dbReference>
<dbReference type="GeneID" id="112491638"/>
<dbReference type="InterPro" id="IPR042197">
    <property type="entry name" value="Apaf_helical"/>
</dbReference>
<evidence type="ECO:0000259" key="10">
    <source>
        <dbReference type="Pfam" id="PF25019"/>
    </source>
</evidence>
<evidence type="ECO:0000256" key="2">
    <source>
        <dbReference type="ARBA" id="ARBA00022737"/>
    </source>
</evidence>
<evidence type="ECO:0000256" key="3">
    <source>
        <dbReference type="ARBA" id="ARBA00022741"/>
    </source>
</evidence>
<evidence type="ECO:0000313" key="17">
    <source>
        <dbReference type="RefSeq" id="XP_060670045.1"/>
    </source>
</evidence>
<evidence type="ECO:0000313" key="13">
    <source>
        <dbReference type="RefSeq" id="XP_060670041.1"/>
    </source>
</evidence>